<keyword evidence="6 11" id="KW-0697">Rotamase</keyword>
<accession>A0A173LK10</accession>
<dbReference type="SUPFAM" id="SSF54534">
    <property type="entry name" value="FKBP-like"/>
    <property type="match status" value="1"/>
</dbReference>
<dbReference type="GO" id="GO:0043335">
    <property type="term" value="P:protein unfolding"/>
    <property type="evidence" value="ECO:0007669"/>
    <property type="project" value="TreeGrafter"/>
</dbReference>
<evidence type="ECO:0000256" key="4">
    <source>
        <dbReference type="ARBA" id="ARBA00016902"/>
    </source>
</evidence>
<keyword evidence="9 11" id="KW-0131">Cell cycle</keyword>
<dbReference type="Gene3D" id="3.10.50.40">
    <property type="match status" value="1"/>
</dbReference>
<dbReference type="PANTHER" id="PTHR30560">
    <property type="entry name" value="TRIGGER FACTOR CHAPERONE AND PEPTIDYL-PROLYL CIS/TRANS ISOMERASE"/>
    <property type="match status" value="1"/>
</dbReference>
<dbReference type="HAMAP" id="MF_00303">
    <property type="entry name" value="Trigger_factor_Tig"/>
    <property type="match status" value="1"/>
</dbReference>
<dbReference type="InterPro" id="IPR008881">
    <property type="entry name" value="Trigger_fac_ribosome-bd_bac"/>
</dbReference>
<gene>
    <name evidence="11" type="primary">tig</name>
    <name evidence="16" type="ORF">BJL86_1189</name>
</gene>
<dbReference type="Gene3D" id="1.10.3120.10">
    <property type="entry name" value="Trigger factor, C-terminal domain"/>
    <property type="match status" value="1"/>
</dbReference>
<evidence type="ECO:0000313" key="16">
    <source>
        <dbReference type="EMBL" id="ANI91974.1"/>
    </source>
</evidence>
<keyword evidence="11" id="KW-0963">Cytoplasm</keyword>
<dbReference type="STRING" id="499555.BJL86_1189"/>
<evidence type="ECO:0000259" key="15">
    <source>
        <dbReference type="PROSITE" id="PS50059"/>
    </source>
</evidence>
<evidence type="ECO:0000256" key="11">
    <source>
        <dbReference type="HAMAP-Rule" id="MF_00303"/>
    </source>
</evidence>
<comment type="similarity">
    <text evidence="2 11 13">Belongs to the FKBP-type PPIase family. Tig subfamily.</text>
</comment>
<dbReference type="EC" id="5.2.1.8" evidence="3 11"/>
<evidence type="ECO:0000256" key="5">
    <source>
        <dbReference type="ARBA" id="ARBA00022618"/>
    </source>
</evidence>
<evidence type="ECO:0000256" key="14">
    <source>
        <dbReference type="SAM" id="MobiDB-lite"/>
    </source>
</evidence>
<evidence type="ECO:0000256" key="7">
    <source>
        <dbReference type="ARBA" id="ARBA00023186"/>
    </source>
</evidence>
<evidence type="ECO:0000256" key="8">
    <source>
        <dbReference type="ARBA" id="ARBA00023235"/>
    </source>
</evidence>
<evidence type="ECO:0000256" key="6">
    <source>
        <dbReference type="ARBA" id="ARBA00023110"/>
    </source>
</evidence>
<dbReference type="InterPro" id="IPR027304">
    <property type="entry name" value="Trigger_fact/SurA_dom_sf"/>
</dbReference>
<evidence type="ECO:0000256" key="13">
    <source>
        <dbReference type="RuleBase" id="RU003914"/>
    </source>
</evidence>
<dbReference type="GO" id="GO:0005737">
    <property type="term" value="C:cytoplasm"/>
    <property type="evidence" value="ECO:0007669"/>
    <property type="project" value="UniProtKB-SubCell"/>
</dbReference>
<dbReference type="PROSITE" id="PS50059">
    <property type="entry name" value="FKBP_PPIASE"/>
    <property type="match status" value="1"/>
</dbReference>
<comment type="domain">
    <text evidence="11">Consists of 3 domains; the N-terminus binds the ribosome, the middle domain has PPIase activity, while the C-terminus has intrinsic chaperone activity on its own.</text>
</comment>
<feature type="domain" description="PPIase FKBP-type" evidence="15">
    <location>
        <begin position="162"/>
        <end position="215"/>
    </location>
</feature>
<dbReference type="GO" id="GO:0051301">
    <property type="term" value="P:cell division"/>
    <property type="evidence" value="ECO:0007669"/>
    <property type="project" value="UniProtKB-KW"/>
</dbReference>
<dbReference type="PIRSF" id="PIRSF003095">
    <property type="entry name" value="Trigger_factor"/>
    <property type="match status" value="1"/>
</dbReference>
<evidence type="ECO:0000256" key="12">
    <source>
        <dbReference type="PROSITE-ProRule" id="PRU00277"/>
    </source>
</evidence>
<dbReference type="InterPro" id="IPR046357">
    <property type="entry name" value="PPIase_dom_sf"/>
</dbReference>
<dbReference type="KEGG" id="dtm:BJL86_1189"/>
<dbReference type="GO" id="GO:0003755">
    <property type="term" value="F:peptidyl-prolyl cis-trans isomerase activity"/>
    <property type="evidence" value="ECO:0007669"/>
    <property type="project" value="UniProtKB-UniRule"/>
</dbReference>
<dbReference type="InterPro" id="IPR008880">
    <property type="entry name" value="Trigger_fac_C"/>
</dbReference>
<dbReference type="GO" id="GO:0043022">
    <property type="term" value="F:ribosome binding"/>
    <property type="evidence" value="ECO:0007669"/>
    <property type="project" value="TreeGrafter"/>
</dbReference>
<dbReference type="PANTHER" id="PTHR30560:SF3">
    <property type="entry name" value="TRIGGER FACTOR-LIKE PROTEIN TIG, CHLOROPLASTIC"/>
    <property type="match status" value="1"/>
</dbReference>
<dbReference type="GO" id="GO:0051083">
    <property type="term" value="P:'de novo' cotranslational protein folding"/>
    <property type="evidence" value="ECO:0007669"/>
    <property type="project" value="TreeGrafter"/>
</dbReference>
<evidence type="ECO:0000313" key="17">
    <source>
        <dbReference type="Proteomes" id="UP000186104"/>
    </source>
</evidence>
<dbReference type="RefSeq" id="WP_067471432.1">
    <property type="nucleotide sequence ID" value="NZ_CP015961.1"/>
</dbReference>
<dbReference type="GO" id="GO:0044183">
    <property type="term" value="F:protein folding chaperone"/>
    <property type="evidence" value="ECO:0007669"/>
    <property type="project" value="TreeGrafter"/>
</dbReference>
<comment type="subcellular location">
    <subcellularLocation>
        <location evidence="11">Cytoplasm</location>
    </subcellularLocation>
    <text evidence="11">About half TF is bound to the ribosome near the polypeptide exit tunnel while the other half is free in the cytoplasm.</text>
</comment>
<keyword evidence="8 11" id="KW-0413">Isomerase</keyword>
<evidence type="ECO:0000256" key="9">
    <source>
        <dbReference type="ARBA" id="ARBA00023306"/>
    </source>
</evidence>
<dbReference type="Pfam" id="PF05698">
    <property type="entry name" value="Trigger_C"/>
    <property type="match status" value="1"/>
</dbReference>
<keyword evidence="5 11" id="KW-0132">Cell division</keyword>
<dbReference type="GO" id="GO:0015031">
    <property type="term" value="P:protein transport"/>
    <property type="evidence" value="ECO:0007669"/>
    <property type="project" value="UniProtKB-UniRule"/>
</dbReference>
<dbReference type="Proteomes" id="UP000186104">
    <property type="component" value="Chromosome"/>
</dbReference>
<comment type="function">
    <text evidence="11">Involved in protein export. Acts as a chaperone by maintaining the newly synthesized protein in an open conformation. Functions as a peptidyl-prolyl cis-trans isomerase.</text>
</comment>
<dbReference type="InterPro" id="IPR005215">
    <property type="entry name" value="Trig_fac"/>
</dbReference>
<dbReference type="Pfam" id="PF05697">
    <property type="entry name" value="Trigger_N"/>
    <property type="match status" value="1"/>
</dbReference>
<dbReference type="NCBIfam" id="TIGR00115">
    <property type="entry name" value="tig"/>
    <property type="match status" value="1"/>
</dbReference>
<dbReference type="OrthoDB" id="9767721at2"/>
<evidence type="ECO:0000256" key="1">
    <source>
        <dbReference type="ARBA" id="ARBA00000971"/>
    </source>
</evidence>
<name>A0A173LK10_9ACTN</name>
<keyword evidence="7 11" id="KW-0143">Chaperone</keyword>
<dbReference type="EMBL" id="CP015961">
    <property type="protein sequence ID" value="ANI91974.1"/>
    <property type="molecule type" value="Genomic_DNA"/>
</dbReference>
<dbReference type="SUPFAM" id="SSF109998">
    <property type="entry name" value="Triger factor/SurA peptide-binding domain-like"/>
    <property type="match status" value="1"/>
</dbReference>
<dbReference type="Pfam" id="PF00254">
    <property type="entry name" value="FKBP_C"/>
    <property type="match status" value="1"/>
</dbReference>
<dbReference type="InterPro" id="IPR036611">
    <property type="entry name" value="Trigger_fac_ribosome-bd_sf"/>
</dbReference>
<sequence length="468" mass="50295">MKSNVEQLAPSRVKITVEVPFSELESDFDAAYKALAGQVNVPGFRPGKAPAKLIEARVGRGSVLQQVVNDMIPARYSEALSENDINPLAQPEIEVTKIEDGDVVEFVAEVDVRPDFTVPEASSLTVEVPELATSDEDVDAELDNLRARFGTLSGVERAAAKGDFLSIDLAATVDGKPVEEATTEGLSYEVGSGTLLDGLEEAVQGLSAGESADFTTKLVAGEHAGEDATVTVKVNSVKERELPAADDDFAQMASEFDTLDELKEDLGKQVAERAEGTQAEAVRDAVLEALLEKVDFEAPEGVVDSEAHQQLHSLFGEAAHNDETINSVLEAQGTDRETFDKEVKEGAERSVRTQLVLDKAAEDAEIEVNQDELMQHIMFQAQRNGMDPNQFLQQIAQNNQVGAIYADVRRSKALAEIILAAKVTDTAGNDIDTEKYFGAAVDSEEDGASTDEASNDEASTDEASTDDE</sequence>
<protein>
    <recommendedName>
        <fullName evidence="4 11">Trigger factor</fullName>
        <shortName evidence="11">TF</shortName>
        <ecNumber evidence="3 11">5.2.1.8</ecNumber>
    </recommendedName>
    <alternativeName>
        <fullName evidence="10 11">PPIase</fullName>
    </alternativeName>
</protein>
<feature type="region of interest" description="Disordered" evidence="14">
    <location>
        <begin position="437"/>
        <end position="468"/>
    </location>
</feature>
<dbReference type="InterPro" id="IPR037041">
    <property type="entry name" value="Trigger_fac_C_sf"/>
</dbReference>
<evidence type="ECO:0000256" key="10">
    <source>
        <dbReference type="ARBA" id="ARBA00029986"/>
    </source>
</evidence>
<dbReference type="SUPFAM" id="SSF102735">
    <property type="entry name" value="Trigger factor ribosome-binding domain"/>
    <property type="match status" value="1"/>
</dbReference>
<comment type="catalytic activity">
    <reaction evidence="1 11 12">
        <text>[protein]-peptidylproline (omega=180) = [protein]-peptidylproline (omega=0)</text>
        <dbReference type="Rhea" id="RHEA:16237"/>
        <dbReference type="Rhea" id="RHEA-COMP:10747"/>
        <dbReference type="Rhea" id="RHEA-COMP:10748"/>
        <dbReference type="ChEBI" id="CHEBI:83833"/>
        <dbReference type="ChEBI" id="CHEBI:83834"/>
        <dbReference type="EC" id="5.2.1.8"/>
    </reaction>
</comment>
<evidence type="ECO:0000256" key="2">
    <source>
        <dbReference type="ARBA" id="ARBA00005464"/>
    </source>
</evidence>
<dbReference type="InterPro" id="IPR001179">
    <property type="entry name" value="PPIase_FKBP_dom"/>
</dbReference>
<dbReference type="Gene3D" id="3.30.70.1050">
    <property type="entry name" value="Trigger factor ribosome-binding domain"/>
    <property type="match status" value="1"/>
</dbReference>
<feature type="compositionally biased region" description="Acidic residues" evidence="14">
    <location>
        <begin position="442"/>
        <end position="468"/>
    </location>
</feature>
<proteinExistence type="inferred from homology"/>
<keyword evidence="17" id="KW-1185">Reference proteome</keyword>
<reference evidence="16 17" key="1">
    <citation type="submission" date="2016-06" db="EMBL/GenBank/DDBJ databases">
        <title>Complete genome sequence of a saline-alkali tolerant type strain Dietzia timorensis ID05-A0528T.</title>
        <authorList>
            <person name="Wu X."/>
        </authorList>
    </citation>
    <scope>NUCLEOTIDE SEQUENCE [LARGE SCALE GENOMIC DNA]</scope>
    <source>
        <strain evidence="16 17">ID05-A0528</strain>
    </source>
</reference>
<evidence type="ECO:0000256" key="3">
    <source>
        <dbReference type="ARBA" id="ARBA00013194"/>
    </source>
</evidence>
<organism evidence="16 17">
    <name type="scientific">Dietzia timorensis</name>
    <dbReference type="NCBI Taxonomy" id="499555"/>
    <lineage>
        <taxon>Bacteria</taxon>
        <taxon>Bacillati</taxon>
        <taxon>Actinomycetota</taxon>
        <taxon>Actinomycetes</taxon>
        <taxon>Mycobacteriales</taxon>
        <taxon>Dietziaceae</taxon>
        <taxon>Dietzia</taxon>
    </lineage>
</organism>
<dbReference type="AlphaFoldDB" id="A0A173LK10"/>